<dbReference type="PANTHER" id="PTHR43796">
    <property type="entry name" value="CARBOXYNORSPERMIDINE SYNTHASE"/>
    <property type="match status" value="1"/>
</dbReference>
<evidence type="ECO:0000313" key="2">
    <source>
        <dbReference type="Proteomes" id="UP000521358"/>
    </source>
</evidence>
<gene>
    <name evidence="1" type="ORF">HED35_02730</name>
</gene>
<accession>A0A7X6I241</accession>
<evidence type="ECO:0008006" key="3">
    <source>
        <dbReference type="Google" id="ProtNLM"/>
    </source>
</evidence>
<dbReference type="Gene3D" id="3.40.50.720">
    <property type="entry name" value="NAD(P)-binding Rossmann-like Domain"/>
    <property type="match status" value="1"/>
</dbReference>
<evidence type="ECO:0000313" key="1">
    <source>
        <dbReference type="EMBL" id="NKC66996.1"/>
    </source>
</evidence>
<comment type="caution">
    <text evidence="1">The sequence shown here is derived from an EMBL/GenBank/DDBJ whole genome shotgun (WGS) entry which is preliminary data.</text>
</comment>
<organism evidence="1 2">
    <name type="scientific">Vagococcus fluvialis</name>
    <dbReference type="NCBI Taxonomy" id="2738"/>
    <lineage>
        <taxon>Bacteria</taxon>
        <taxon>Bacillati</taxon>
        <taxon>Bacillota</taxon>
        <taxon>Bacilli</taxon>
        <taxon>Lactobacillales</taxon>
        <taxon>Enterococcaceae</taxon>
        <taxon>Vagococcus</taxon>
    </lineage>
</organism>
<dbReference type="PANTHER" id="PTHR43796:SF2">
    <property type="entry name" value="CARBOXYNORSPERMIDINE SYNTHASE"/>
    <property type="match status" value="1"/>
</dbReference>
<proteinExistence type="predicted"/>
<sequence length="343" mass="38854">MKNKLLIIGGHGAVRSIILKDLIIRGIPESKIVIAGRNKEKMATFIKKEKLAIDYLTLDIHQPVDKEVLKDIRMILMCIDQVDTKFVSELINLKIDYVDITANSDFIKAVNQLPKTKDVSVITSVGLAPGLTDLATSYYINKYQPKEVTIDILLGTGESHGEAAVHWMFDHINQPYKIKQMSEPIKNFTLKRKVDFTPKLKNKVTYNFNFSDQHILQDSYPEIPITTYLGFDVNFVSNSLHFLNKRSRLGWLESEKSISTLKKLMSRKIIGNDDFAIYISNGQRDKKGISIYGNNEKEITGKVASFVVYRVFTNSEKIGIKSIEGVCSLEEIVTEMEVKSIGL</sequence>
<protein>
    <recommendedName>
        <fullName evidence="3">Saccharopine dehydrogenase-like NADP-dependent oxidoreductase</fullName>
    </recommendedName>
</protein>
<dbReference type="EMBL" id="JAAVMB010000002">
    <property type="protein sequence ID" value="NKC66996.1"/>
    <property type="molecule type" value="Genomic_DNA"/>
</dbReference>
<reference evidence="1 2" key="1">
    <citation type="submission" date="2020-03" db="EMBL/GenBank/DDBJ databases">
        <title>Bacterial samples isolated from urine from healthy bovine heifers (Gyr breed).</title>
        <authorList>
            <person name="Giannattasio-Ferraz S."/>
            <person name="Maskeri L."/>
            <person name="Penido A."/>
            <person name="Barbosa-Stancioli E.F."/>
            <person name="Putonti C."/>
        </authorList>
    </citation>
    <scope>NUCLEOTIDE SEQUENCE [LARGE SCALE GENOMIC DNA]</scope>
    <source>
        <strain evidence="1 2">UFMG-H7</strain>
    </source>
</reference>
<name>A0A7X6I241_9ENTE</name>
<dbReference type="Proteomes" id="UP000521358">
    <property type="component" value="Unassembled WGS sequence"/>
</dbReference>
<dbReference type="RefSeq" id="WP_167806278.1">
    <property type="nucleotide sequence ID" value="NZ_JAAVMB010000002.1"/>
</dbReference>
<dbReference type="AlphaFoldDB" id="A0A7X6I241"/>